<dbReference type="RefSeq" id="WP_380585803.1">
    <property type="nucleotide sequence ID" value="NZ_JBHSQJ010000085.1"/>
</dbReference>
<keyword evidence="5" id="KW-0326">Glycosidase</keyword>
<keyword evidence="4" id="KW-0378">Hydrolase</keyword>
<reference evidence="9" key="1">
    <citation type="journal article" date="2019" name="Int. J. Syst. Evol. Microbiol.">
        <title>The Global Catalogue of Microorganisms (GCM) 10K type strain sequencing project: providing services to taxonomists for standard genome sequencing and annotation.</title>
        <authorList>
            <consortium name="The Broad Institute Genomics Platform"/>
            <consortium name="The Broad Institute Genome Sequencing Center for Infectious Disease"/>
            <person name="Wu L."/>
            <person name="Ma J."/>
        </authorList>
    </citation>
    <scope>NUCLEOTIDE SEQUENCE [LARGE SCALE GENOMIC DNA]</scope>
    <source>
        <strain evidence="9">JCM 4816</strain>
    </source>
</reference>
<dbReference type="PANTHER" id="PTHR22600">
    <property type="entry name" value="BETA-HEXOSAMINIDASE"/>
    <property type="match status" value="1"/>
</dbReference>
<dbReference type="InterPro" id="IPR025705">
    <property type="entry name" value="Beta_hexosaminidase_sua/sub"/>
</dbReference>
<dbReference type="PRINTS" id="PR00738">
    <property type="entry name" value="GLHYDRLASE20"/>
</dbReference>
<evidence type="ECO:0000259" key="7">
    <source>
        <dbReference type="Pfam" id="PF02838"/>
    </source>
</evidence>
<feature type="domain" description="Beta-hexosaminidase bacterial type N-terminal" evidence="7">
    <location>
        <begin position="2"/>
        <end position="112"/>
    </location>
</feature>
<dbReference type="SUPFAM" id="SSF51445">
    <property type="entry name" value="(Trans)glycosidases"/>
    <property type="match status" value="1"/>
</dbReference>
<evidence type="ECO:0000256" key="1">
    <source>
        <dbReference type="ARBA" id="ARBA00001231"/>
    </source>
</evidence>
<accession>A0ABW1G7V3</accession>
<dbReference type="CDD" id="cd06563">
    <property type="entry name" value="GH20_chitobiase-like"/>
    <property type="match status" value="1"/>
</dbReference>
<dbReference type="SUPFAM" id="SSF55545">
    <property type="entry name" value="beta-N-acetylhexosaminidase-like domain"/>
    <property type="match status" value="1"/>
</dbReference>
<evidence type="ECO:0000256" key="5">
    <source>
        <dbReference type="ARBA" id="ARBA00023295"/>
    </source>
</evidence>
<dbReference type="Pfam" id="PF02838">
    <property type="entry name" value="Glyco_hydro_20b"/>
    <property type="match status" value="1"/>
</dbReference>
<feature type="domain" description="Glycoside hydrolase family 20 catalytic" evidence="6">
    <location>
        <begin position="118"/>
        <end position="457"/>
    </location>
</feature>
<evidence type="ECO:0000259" key="6">
    <source>
        <dbReference type="Pfam" id="PF00728"/>
    </source>
</evidence>
<name>A0ABW1G7V3_9ACTN</name>
<comment type="similarity">
    <text evidence="2">Belongs to the glycosyl hydrolase 20 family.</text>
</comment>
<proteinExistence type="inferred from homology"/>
<evidence type="ECO:0000313" key="9">
    <source>
        <dbReference type="Proteomes" id="UP001596174"/>
    </source>
</evidence>
<dbReference type="PANTHER" id="PTHR22600:SF57">
    <property type="entry name" value="BETA-N-ACETYLHEXOSAMINIDASE"/>
    <property type="match status" value="1"/>
</dbReference>
<evidence type="ECO:0000313" key="8">
    <source>
        <dbReference type="EMBL" id="MFC5909739.1"/>
    </source>
</evidence>
<dbReference type="Pfam" id="PF00728">
    <property type="entry name" value="Glyco_hydro_20"/>
    <property type="match status" value="1"/>
</dbReference>
<evidence type="ECO:0000256" key="2">
    <source>
        <dbReference type="ARBA" id="ARBA00006285"/>
    </source>
</evidence>
<dbReference type="Gene3D" id="3.30.379.10">
    <property type="entry name" value="Chitobiase/beta-hexosaminidase domain 2-like"/>
    <property type="match status" value="1"/>
</dbReference>
<evidence type="ECO:0000256" key="3">
    <source>
        <dbReference type="ARBA" id="ARBA00012663"/>
    </source>
</evidence>
<sequence>MIIPHPQSLERRPGRFRLPAELHLTAGPGAETAADLLAHHLGADRPRTGNGPWIHLDLVPGGAPESYRLHIEPTQVTLTAPRPAGLRHGVQTLRQLLAPDGTSWPCVTVVDAPALPRRGLMLDVARHLAPLSFLHALVDELALHKLNVLQLHLTDDQGWRVEIPSRPRLTEIGGWRTRPDGSRYGGWYSRQDLAALVRHAEQRGVEIVPEIEMPGHVRAALAAYPELGNEPERRLSVWNRRGISPDILGVHDAALDFGREVLSSVAELFPSRYVHIGGDECPTLRWERSPRARERAARLGLDDVRLLHAWFLGRMHDHLASLGRRAVAWDESERLPGRLPPGTVVAAWLDASHGTRAVARGRQVVMAPHRATYLDYRQTTGPDEPSGHPEELLTLADVHAFDPLAGGLPAVDPALSRAAGVVGAQAQLWTEDTPTVDHLRYQLYPRLCAFAESAWSGSGRPGFADFRERLDSHLGLLARLGALAGPGPRWTGPDAVPVLEPEQQLSPETMGR</sequence>
<dbReference type="EC" id="3.2.1.52" evidence="3"/>
<dbReference type="InterPro" id="IPR015882">
    <property type="entry name" value="HEX_bac_N"/>
</dbReference>
<dbReference type="InterPro" id="IPR029018">
    <property type="entry name" value="Hex-like_dom2"/>
</dbReference>
<comment type="caution">
    <text evidence="8">The sequence shown here is derived from an EMBL/GenBank/DDBJ whole genome shotgun (WGS) entry which is preliminary data.</text>
</comment>
<dbReference type="InterPro" id="IPR017853">
    <property type="entry name" value="GH"/>
</dbReference>
<dbReference type="Gene3D" id="3.20.20.80">
    <property type="entry name" value="Glycosidases"/>
    <property type="match status" value="1"/>
</dbReference>
<comment type="catalytic activity">
    <reaction evidence="1">
        <text>Hydrolysis of terminal non-reducing N-acetyl-D-hexosamine residues in N-acetyl-beta-D-hexosaminides.</text>
        <dbReference type="EC" id="3.2.1.52"/>
    </reaction>
</comment>
<dbReference type="Proteomes" id="UP001596174">
    <property type="component" value="Unassembled WGS sequence"/>
</dbReference>
<gene>
    <name evidence="8" type="ORF">ACFP3V_21310</name>
</gene>
<dbReference type="InterPro" id="IPR015883">
    <property type="entry name" value="Glyco_hydro_20_cat"/>
</dbReference>
<protein>
    <recommendedName>
        <fullName evidence="3">beta-N-acetylhexosaminidase</fullName>
        <ecNumber evidence="3">3.2.1.52</ecNumber>
    </recommendedName>
</protein>
<organism evidence="8 9">
    <name type="scientific">Streptacidiphilus monticola</name>
    <dbReference type="NCBI Taxonomy" id="2161674"/>
    <lineage>
        <taxon>Bacteria</taxon>
        <taxon>Bacillati</taxon>
        <taxon>Actinomycetota</taxon>
        <taxon>Actinomycetes</taxon>
        <taxon>Kitasatosporales</taxon>
        <taxon>Streptomycetaceae</taxon>
        <taxon>Streptacidiphilus</taxon>
    </lineage>
</organism>
<dbReference type="EMBL" id="JBHSQJ010000085">
    <property type="protein sequence ID" value="MFC5909739.1"/>
    <property type="molecule type" value="Genomic_DNA"/>
</dbReference>
<evidence type="ECO:0000256" key="4">
    <source>
        <dbReference type="ARBA" id="ARBA00022801"/>
    </source>
</evidence>
<keyword evidence="9" id="KW-1185">Reference proteome</keyword>